<dbReference type="Proteomes" id="UP000198584">
    <property type="component" value="Unassembled WGS sequence"/>
</dbReference>
<sequence>MPLYNKLVRDKIPLIIESNGKQYNARTLNEKDYRQALKSKLVEETEEYLQAEKDSEAIEELADILEVIKNIAAMHKSDIGEVENVREKKEKECGSFQDRILLIEVED</sequence>
<dbReference type="OrthoDB" id="9813491at2"/>
<feature type="coiled-coil region" evidence="1">
    <location>
        <begin position="34"/>
        <end position="61"/>
    </location>
</feature>
<dbReference type="CDD" id="cd11532">
    <property type="entry name" value="NTP-PPase_COG4997"/>
    <property type="match status" value="1"/>
</dbReference>
<organism evidence="2 3">
    <name type="scientific">Thalassobacillus cyri</name>
    <dbReference type="NCBI Taxonomy" id="571932"/>
    <lineage>
        <taxon>Bacteria</taxon>
        <taxon>Bacillati</taxon>
        <taxon>Bacillota</taxon>
        <taxon>Bacilli</taxon>
        <taxon>Bacillales</taxon>
        <taxon>Bacillaceae</taxon>
        <taxon>Thalassobacillus</taxon>
    </lineage>
</organism>
<dbReference type="EMBL" id="FNQR01000003">
    <property type="protein sequence ID" value="SEA23580.1"/>
    <property type="molecule type" value="Genomic_DNA"/>
</dbReference>
<protein>
    <submittedName>
        <fullName evidence="2">Predicted house-cleaning noncanonical NTP pyrophosphatase, all-alpha NTP-PPase (MazG) superfamily</fullName>
    </submittedName>
</protein>
<evidence type="ECO:0000256" key="1">
    <source>
        <dbReference type="SAM" id="Coils"/>
    </source>
</evidence>
<reference evidence="3" key="1">
    <citation type="submission" date="2016-10" db="EMBL/GenBank/DDBJ databases">
        <authorList>
            <person name="Varghese N."/>
            <person name="Submissions S."/>
        </authorList>
    </citation>
    <scope>NUCLEOTIDE SEQUENCE [LARGE SCALE GENOMIC DNA]</scope>
    <source>
        <strain evidence="3">CCM7597</strain>
    </source>
</reference>
<dbReference type="RefSeq" id="WP_093043202.1">
    <property type="nucleotide sequence ID" value="NZ_FNQR01000003.1"/>
</dbReference>
<proteinExistence type="predicted"/>
<evidence type="ECO:0000313" key="3">
    <source>
        <dbReference type="Proteomes" id="UP000198584"/>
    </source>
</evidence>
<keyword evidence="3" id="KW-1185">Reference proteome</keyword>
<name>A0A1H3ZIN8_9BACI</name>
<dbReference type="InterPro" id="IPR038735">
    <property type="entry name" value="MSMEG_1276-like_NTP-PPase_dom"/>
</dbReference>
<dbReference type="STRING" id="571932.SAMN05421743_103260"/>
<gene>
    <name evidence="2" type="ORF">SAMN05421743_103260</name>
</gene>
<dbReference type="AlphaFoldDB" id="A0A1H3ZIN8"/>
<evidence type="ECO:0000313" key="2">
    <source>
        <dbReference type="EMBL" id="SEA23580.1"/>
    </source>
</evidence>
<keyword evidence="1" id="KW-0175">Coiled coil</keyword>
<accession>A0A1H3ZIN8</accession>
<dbReference type="SUPFAM" id="SSF101386">
    <property type="entry name" value="all-alpha NTP pyrophosphatases"/>
    <property type="match status" value="1"/>
</dbReference>